<feature type="domain" description="F-box" evidence="2">
    <location>
        <begin position="233"/>
        <end position="269"/>
    </location>
</feature>
<accession>A0A2I1G987</accession>
<gene>
    <name evidence="3" type="ORF">RhiirA4_398407</name>
</gene>
<proteinExistence type="predicted"/>
<dbReference type="EMBL" id="LLXI01000240">
    <property type="protein sequence ID" value="PKY43203.1"/>
    <property type="molecule type" value="Genomic_DNA"/>
</dbReference>
<keyword evidence="4" id="KW-1185">Reference proteome</keyword>
<evidence type="ECO:0000256" key="1">
    <source>
        <dbReference type="SAM" id="MobiDB-lite"/>
    </source>
</evidence>
<feature type="region of interest" description="Disordered" evidence="1">
    <location>
        <begin position="146"/>
        <end position="169"/>
    </location>
</feature>
<dbReference type="InterPro" id="IPR001810">
    <property type="entry name" value="F-box_dom"/>
</dbReference>
<dbReference type="AlphaFoldDB" id="A0A2I1G987"/>
<dbReference type="CDD" id="cd09917">
    <property type="entry name" value="F-box_SF"/>
    <property type="match status" value="1"/>
</dbReference>
<dbReference type="InterPro" id="IPR036047">
    <property type="entry name" value="F-box-like_dom_sf"/>
</dbReference>
<dbReference type="SUPFAM" id="SSF81383">
    <property type="entry name" value="F-box domain"/>
    <property type="match status" value="1"/>
</dbReference>
<name>A0A2I1G987_9GLOM</name>
<comment type="caution">
    <text evidence="3">The sequence shown here is derived from an EMBL/GenBank/DDBJ whole genome shotgun (WGS) entry which is preliminary data.</text>
</comment>
<dbReference type="VEuPathDB" id="FungiDB:RhiirFUN_020224"/>
<evidence type="ECO:0000259" key="2">
    <source>
        <dbReference type="Pfam" id="PF00646"/>
    </source>
</evidence>
<reference evidence="3 4" key="1">
    <citation type="submission" date="2015-10" db="EMBL/GenBank/DDBJ databases">
        <title>Genome analyses suggest a sexual origin of heterokaryosis in a supposedly ancient asexual fungus.</title>
        <authorList>
            <person name="Ropars J."/>
            <person name="Sedzielewska K."/>
            <person name="Noel J."/>
            <person name="Charron P."/>
            <person name="Farinelli L."/>
            <person name="Marton T."/>
            <person name="Kruger M."/>
            <person name="Pelin A."/>
            <person name="Brachmann A."/>
            <person name="Corradi N."/>
        </authorList>
    </citation>
    <scope>NUCLEOTIDE SEQUENCE [LARGE SCALE GENOMIC DNA]</scope>
    <source>
        <strain evidence="3 4">A4</strain>
    </source>
</reference>
<dbReference type="Proteomes" id="UP000234323">
    <property type="component" value="Unassembled WGS sequence"/>
</dbReference>
<dbReference type="Pfam" id="PF00646">
    <property type="entry name" value="F-box"/>
    <property type="match status" value="1"/>
</dbReference>
<organism evidence="3 4">
    <name type="scientific">Rhizophagus irregularis</name>
    <dbReference type="NCBI Taxonomy" id="588596"/>
    <lineage>
        <taxon>Eukaryota</taxon>
        <taxon>Fungi</taxon>
        <taxon>Fungi incertae sedis</taxon>
        <taxon>Mucoromycota</taxon>
        <taxon>Glomeromycotina</taxon>
        <taxon>Glomeromycetes</taxon>
        <taxon>Glomerales</taxon>
        <taxon>Glomeraceae</taxon>
        <taxon>Rhizophagus</taxon>
    </lineage>
</organism>
<dbReference type="VEuPathDB" id="FungiDB:FUN_013247"/>
<sequence>MALQIYSWYASFPAWNETSFDHIRDFNQPPPPGVDYQQYNVSTRLPIQSSYNNPVSSIYTSQLPYTSQQLYENTSYVDYSMISPRNNETTNDPIVDLSNSDILFQPELYSSSSEYYCDPKSNKLRKRKGKKKKAVVGLNSKIKNQSSNCTINNNKSKRKKKNVPDDGEDQSIVQNKRESVQKFYRGKKSGELKVRPIKDVKKDLSDNIIRLNFSFSNDKQPLRNDISTCAAMRLPLEILVKIVEYSTAETTLALMLTCQKWYNWLTDEQSPKNEVREMIHTIQKMKPKPGWYFECDMCYKKSNVMKWKFGNILVNTCYNCKKMYEVADS</sequence>
<dbReference type="VEuPathDB" id="FungiDB:RhiirA1_424379"/>
<evidence type="ECO:0000313" key="4">
    <source>
        <dbReference type="Proteomes" id="UP000234323"/>
    </source>
</evidence>
<evidence type="ECO:0000313" key="3">
    <source>
        <dbReference type="EMBL" id="PKY43203.1"/>
    </source>
</evidence>
<protein>
    <recommendedName>
        <fullName evidence="2">F-box domain-containing protein</fullName>
    </recommendedName>
</protein>